<dbReference type="GO" id="GO:0005524">
    <property type="term" value="F:ATP binding"/>
    <property type="evidence" value="ECO:0007669"/>
    <property type="project" value="UniProtKB-UniRule"/>
</dbReference>
<reference evidence="16" key="1">
    <citation type="journal article" date="2023" name="BMC Genomics">
        <title>Chromosome-level genome assemblies of Cutaneotrichosporon spp. (Trichosporonales, Basidiomycota) reveal imbalanced evolution between nucleotide sequences and chromosome synteny.</title>
        <authorList>
            <person name="Kobayashi Y."/>
            <person name="Kayamori A."/>
            <person name="Aoki K."/>
            <person name="Shiwa Y."/>
            <person name="Matsutani M."/>
            <person name="Fujita N."/>
            <person name="Sugita T."/>
            <person name="Iwasaki W."/>
            <person name="Tanaka N."/>
            <person name="Takashima M."/>
        </authorList>
    </citation>
    <scope>NUCLEOTIDE SEQUENCE</scope>
    <source>
        <strain evidence="16">HIS019</strain>
    </source>
</reference>
<feature type="region of interest" description="Disordered" evidence="14">
    <location>
        <begin position="446"/>
        <end position="471"/>
    </location>
</feature>
<accession>A0AA48L2C6</accession>
<dbReference type="Pfam" id="PF16579">
    <property type="entry name" value="AdenylateSensor"/>
    <property type="match status" value="1"/>
</dbReference>
<dbReference type="Gene3D" id="1.10.8.10">
    <property type="entry name" value="DNA helicase RuvA subunit, C-terminal domain"/>
    <property type="match status" value="1"/>
</dbReference>
<dbReference type="SUPFAM" id="SSF103243">
    <property type="entry name" value="KA1-like"/>
    <property type="match status" value="1"/>
</dbReference>
<comment type="similarity">
    <text evidence="2">Belongs to the protein kinase superfamily. CAMK Ser/Thr protein kinase family. SNF1 subfamily.</text>
</comment>
<dbReference type="Pfam" id="PF00069">
    <property type="entry name" value="Pkinase"/>
    <property type="match status" value="1"/>
</dbReference>
<evidence type="ECO:0000256" key="10">
    <source>
        <dbReference type="ARBA" id="ARBA00023277"/>
    </source>
</evidence>
<dbReference type="InterPro" id="IPR008271">
    <property type="entry name" value="Ser/Thr_kinase_AS"/>
</dbReference>
<dbReference type="InterPro" id="IPR000719">
    <property type="entry name" value="Prot_kinase_dom"/>
</dbReference>
<evidence type="ECO:0000256" key="9">
    <source>
        <dbReference type="ARBA" id="ARBA00023242"/>
    </source>
</evidence>
<evidence type="ECO:0000313" key="16">
    <source>
        <dbReference type="EMBL" id="BEI88493.1"/>
    </source>
</evidence>
<dbReference type="CDD" id="cd12122">
    <property type="entry name" value="AMPKA_C"/>
    <property type="match status" value="1"/>
</dbReference>
<dbReference type="InterPro" id="IPR028375">
    <property type="entry name" value="KA1/Ssp2_C"/>
</dbReference>
<gene>
    <name evidence="16" type="primary">SNF1</name>
    <name evidence="16" type="ORF">CcaverHIS019_0112110</name>
</gene>
<dbReference type="InterPro" id="IPR013896">
    <property type="entry name" value="SNF1_UBA"/>
</dbReference>
<dbReference type="PANTHER" id="PTHR24346:SF110">
    <property type="entry name" value="NON-SPECIFIC SERINE_THREONINE PROTEIN KINASE"/>
    <property type="match status" value="1"/>
</dbReference>
<proteinExistence type="inferred from homology"/>
<evidence type="ECO:0000313" key="17">
    <source>
        <dbReference type="Proteomes" id="UP001233271"/>
    </source>
</evidence>
<dbReference type="GO" id="GO:0035556">
    <property type="term" value="P:intracellular signal transduction"/>
    <property type="evidence" value="ECO:0007669"/>
    <property type="project" value="TreeGrafter"/>
</dbReference>
<dbReference type="CDD" id="cd14334">
    <property type="entry name" value="UBA_SNF1_fungi"/>
    <property type="match status" value="1"/>
</dbReference>
<protein>
    <recommendedName>
        <fullName evidence="3">non-specific serine/threonine protein kinase</fullName>
        <ecNumber evidence="3">2.7.11.1</ecNumber>
    </recommendedName>
</protein>
<dbReference type="InterPro" id="IPR032270">
    <property type="entry name" value="AMPK_C"/>
</dbReference>
<dbReference type="Proteomes" id="UP001233271">
    <property type="component" value="Chromosome 1"/>
</dbReference>
<evidence type="ECO:0000256" key="5">
    <source>
        <dbReference type="ARBA" id="ARBA00022679"/>
    </source>
</evidence>
<comment type="subcellular location">
    <subcellularLocation>
        <location evidence="1">Nucleus</location>
    </subcellularLocation>
</comment>
<dbReference type="SUPFAM" id="SSF56112">
    <property type="entry name" value="Protein kinase-like (PK-like)"/>
    <property type="match status" value="1"/>
</dbReference>
<name>A0AA48L2C6_9TREE</name>
<feature type="region of interest" description="Disordered" evidence="14">
    <location>
        <begin position="1"/>
        <end position="32"/>
    </location>
</feature>
<keyword evidence="7" id="KW-0418">Kinase</keyword>
<evidence type="ECO:0000256" key="1">
    <source>
        <dbReference type="ARBA" id="ARBA00004123"/>
    </source>
</evidence>
<dbReference type="GO" id="GO:0005634">
    <property type="term" value="C:nucleus"/>
    <property type="evidence" value="ECO:0007669"/>
    <property type="project" value="UniProtKB-SubCell"/>
</dbReference>
<feature type="domain" description="Protein kinase" evidence="15">
    <location>
        <begin position="36"/>
        <end position="276"/>
    </location>
</feature>
<sequence>MATRPAPPIPSGRSRRDLPAGATDPRSRPKPRIGQYIIERTLGTGSFGKVKLATHAITGHQVALKLINRSKITTPDMNARVKREIQYEVITTPTDVIMVMEYAGEELFNYIVAKGKGGMDENEARRFFQQMISAIEYCHRHHIVHRDLKPENLFLDSHNNIKIGDFGLSNLMTDGDFLKTSCGSPNYAAPEVISGKLYSGPEIDVWSAGVIMYVLLCGKLPFDDDHIPSLFKKIESGRYTMPTHVSKEAQHVLQRMLVVDPVKRATIAEIRKMPFFTEHLPHYLQPLPPTPISERYPSLPMDDLSTLLLLNEGQADPKQLAEEKGLVFTNDLGIIDAEIVTELLQKISTYTEPMVWEALQKEGDNQVKVAYQLVRDHKRMLRDSMYSFDDEDQSALEDFMASSPPAWNAEVPPPGGRPPDAGDGEENDLDEVDLEIQDIPNSHFEVLGTSLPGKITPSSGDSTEEQEAAERAARALLSQPPAPAPAFEAKPLQKPRWHFGIRSRSPPMEVMLEIYKTLQLLGMEWRRKENIPLPEIGPVPPGGYTEEVEEALWKWREDNPDKEPPAMGRKPPGKKEAAANEKAAQGLFFVETRARYGDVMVRMDLQLYRVDDQNYLVDFRNFGYYPVGDAANGAAREDAPPGSVPGSLLSVGSLPTSMAKPGTPANPLPHTMAKEFGHGVSGPFHFLEMACQLIAELASG</sequence>
<dbReference type="AlphaFoldDB" id="A0AA48L2C6"/>
<keyword evidence="8 13" id="KW-0067">ATP-binding</keyword>
<dbReference type="KEGG" id="ccac:CcaHIS019_0112110"/>
<keyword evidence="5" id="KW-0808">Transferase</keyword>
<evidence type="ECO:0000256" key="2">
    <source>
        <dbReference type="ARBA" id="ARBA00006234"/>
    </source>
</evidence>
<feature type="compositionally biased region" description="Pro residues" evidence="14">
    <location>
        <begin position="1"/>
        <end position="10"/>
    </location>
</feature>
<dbReference type="Gene3D" id="3.30.310.80">
    <property type="entry name" value="Kinase associated domain 1, KA1"/>
    <property type="match status" value="1"/>
</dbReference>
<comment type="catalytic activity">
    <reaction evidence="12">
        <text>L-seryl-[protein] + ATP = O-phospho-L-seryl-[protein] + ADP + H(+)</text>
        <dbReference type="Rhea" id="RHEA:17989"/>
        <dbReference type="Rhea" id="RHEA-COMP:9863"/>
        <dbReference type="Rhea" id="RHEA-COMP:11604"/>
        <dbReference type="ChEBI" id="CHEBI:15378"/>
        <dbReference type="ChEBI" id="CHEBI:29999"/>
        <dbReference type="ChEBI" id="CHEBI:30616"/>
        <dbReference type="ChEBI" id="CHEBI:83421"/>
        <dbReference type="ChEBI" id="CHEBI:456216"/>
        <dbReference type="EC" id="2.7.11.1"/>
    </reaction>
</comment>
<evidence type="ECO:0000256" key="4">
    <source>
        <dbReference type="ARBA" id="ARBA00022527"/>
    </source>
</evidence>
<evidence type="ECO:0000256" key="6">
    <source>
        <dbReference type="ARBA" id="ARBA00022741"/>
    </source>
</evidence>
<evidence type="ECO:0000256" key="7">
    <source>
        <dbReference type="ARBA" id="ARBA00022777"/>
    </source>
</evidence>
<dbReference type="GO" id="GO:0004674">
    <property type="term" value="F:protein serine/threonine kinase activity"/>
    <property type="evidence" value="ECO:0007669"/>
    <property type="project" value="UniProtKB-KW"/>
</dbReference>
<evidence type="ECO:0000256" key="12">
    <source>
        <dbReference type="ARBA" id="ARBA00048679"/>
    </source>
</evidence>
<dbReference type="CDD" id="cd14079">
    <property type="entry name" value="STKc_AMPK_alpha"/>
    <property type="match status" value="1"/>
</dbReference>
<dbReference type="EMBL" id="AP028212">
    <property type="protein sequence ID" value="BEI88493.1"/>
    <property type="molecule type" value="Genomic_DNA"/>
</dbReference>
<comment type="catalytic activity">
    <reaction evidence="11">
        <text>L-threonyl-[protein] + ATP = O-phospho-L-threonyl-[protein] + ADP + H(+)</text>
        <dbReference type="Rhea" id="RHEA:46608"/>
        <dbReference type="Rhea" id="RHEA-COMP:11060"/>
        <dbReference type="Rhea" id="RHEA-COMP:11605"/>
        <dbReference type="ChEBI" id="CHEBI:15378"/>
        <dbReference type="ChEBI" id="CHEBI:30013"/>
        <dbReference type="ChEBI" id="CHEBI:30616"/>
        <dbReference type="ChEBI" id="CHEBI:61977"/>
        <dbReference type="ChEBI" id="CHEBI:456216"/>
        <dbReference type="EC" id="2.7.11.1"/>
    </reaction>
</comment>
<dbReference type="GeneID" id="85492364"/>
<dbReference type="PROSITE" id="PS50011">
    <property type="entry name" value="PROTEIN_KINASE_DOM"/>
    <property type="match status" value="1"/>
</dbReference>
<evidence type="ECO:0000256" key="3">
    <source>
        <dbReference type="ARBA" id="ARBA00012513"/>
    </source>
</evidence>
<keyword evidence="9" id="KW-0539">Nucleus</keyword>
<feature type="region of interest" description="Disordered" evidence="14">
    <location>
        <begin position="403"/>
        <end position="427"/>
    </location>
</feature>
<dbReference type="PANTHER" id="PTHR24346">
    <property type="entry name" value="MAP/MICROTUBULE AFFINITY-REGULATING KINASE"/>
    <property type="match status" value="1"/>
</dbReference>
<evidence type="ECO:0000256" key="8">
    <source>
        <dbReference type="ARBA" id="ARBA00022840"/>
    </source>
</evidence>
<dbReference type="GO" id="GO:0005737">
    <property type="term" value="C:cytoplasm"/>
    <property type="evidence" value="ECO:0007669"/>
    <property type="project" value="TreeGrafter"/>
</dbReference>
<dbReference type="FunFam" id="1.10.510.10:FF:000407">
    <property type="entry name" value="Non-specific serine/threonine protein kinase"/>
    <property type="match status" value="1"/>
</dbReference>
<feature type="region of interest" description="Disordered" evidence="14">
    <location>
        <begin position="557"/>
        <end position="579"/>
    </location>
</feature>
<dbReference type="InterPro" id="IPR017441">
    <property type="entry name" value="Protein_kinase_ATP_BS"/>
</dbReference>
<dbReference type="EC" id="2.7.11.1" evidence="3"/>
<dbReference type="PROSITE" id="PS00108">
    <property type="entry name" value="PROTEIN_KINASE_ST"/>
    <property type="match status" value="1"/>
</dbReference>
<feature type="binding site" evidence="13">
    <location>
        <position position="65"/>
    </location>
    <ligand>
        <name>ATP</name>
        <dbReference type="ChEBI" id="CHEBI:30616"/>
    </ligand>
</feature>
<keyword evidence="6 13" id="KW-0547">Nucleotide-binding</keyword>
<keyword evidence="4" id="KW-0723">Serine/threonine-protein kinase</keyword>
<evidence type="ECO:0000259" key="15">
    <source>
        <dbReference type="PROSITE" id="PS50011"/>
    </source>
</evidence>
<dbReference type="InterPro" id="IPR011009">
    <property type="entry name" value="Kinase-like_dom_sf"/>
</dbReference>
<evidence type="ECO:0000256" key="13">
    <source>
        <dbReference type="PROSITE-ProRule" id="PRU10141"/>
    </source>
</evidence>
<keyword evidence="10" id="KW-0119">Carbohydrate metabolism</keyword>
<keyword evidence="17" id="KW-1185">Reference proteome</keyword>
<evidence type="ECO:0000256" key="11">
    <source>
        <dbReference type="ARBA" id="ARBA00047899"/>
    </source>
</evidence>
<dbReference type="RefSeq" id="XP_060453759.1">
    <property type="nucleotide sequence ID" value="XM_060596803.1"/>
</dbReference>
<organism evidence="16 17">
    <name type="scientific">Cutaneotrichosporon cavernicola</name>
    <dbReference type="NCBI Taxonomy" id="279322"/>
    <lineage>
        <taxon>Eukaryota</taxon>
        <taxon>Fungi</taxon>
        <taxon>Dikarya</taxon>
        <taxon>Basidiomycota</taxon>
        <taxon>Agaricomycotina</taxon>
        <taxon>Tremellomycetes</taxon>
        <taxon>Trichosporonales</taxon>
        <taxon>Trichosporonaceae</taxon>
        <taxon>Cutaneotrichosporon</taxon>
    </lineage>
</organism>
<dbReference type="SMART" id="SM00220">
    <property type="entry name" value="S_TKc"/>
    <property type="match status" value="1"/>
</dbReference>
<evidence type="ECO:0000256" key="14">
    <source>
        <dbReference type="SAM" id="MobiDB-lite"/>
    </source>
</evidence>
<dbReference type="PROSITE" id="PS00107">
    <property type="entry name" value="PROTEIN_KINASE_ATP"/>
    <property type="match status" value="1"/>
</dbReference>
<dbReference type="Gene3D" id="1.10.510.10">
    <property type="entry name" value="Transferase(Phosphotransferase) domain 1"/>
    <property type="match status" value="1"/>
</dbReference>